<keyword evidence="3 5" id="KW-1133">Transmembrane helix</keyword>
<keyword evidence="7" id="KW-1185">Reference proteome</keyword>
<protein>
    <submittedName>
        <fullName evidence="6">MtN3 and saliva related transmembrane protein</fullName>
    </submittedName>
</protein>
<reference evidence="7" key="1">
    <citation type="submission" date="2017-01" db="EMBL/GenBank/DDBJ databases">
        <authorList>
            <person name="Varghese N."/>
            <person name="Submissions S."/>
        </authorList>
    </citation>
    <scope>NUCLEOTIDE SEQUENCE [LARGE SCALE GENOMIC DNA]</scope>
    <source>
        <strain evidence="7">DSM 45196</strain>
    </source>
</reference>
<dbReference type="EMBL" id="FTOD01000003">
    <property type="protein sequence ID" value="SIS65030.1"/>
    <property type="molecule type" value="Genomic_DNA"/>
</dbReference>
<accession>A0A1N7KUB8</accession>
<dbReference type="AlphaFoldDB" id="A0A1N7KUB8"/>
<evidence type="ECO:0000256" key="2">
    <source>
        <dbReference type="ARBA" id="ARBA00022692"/>
    </source>
</evidence>
<organism evidence="6 7">
    <name type="scientific">Kroppenstedtia eburnea</name>
    <dbReference type="NCBI Taxonomy" id="714067"/>
    <lineage>
        <taxon>Bacteria</taxon>
        <taxon>Bacillati</taxon>
        <taxon>Bacillota</taxon>
        <taxon>Bacilli</taxon>
        <taxon>Bacillales</taxon>
        <taxon>Thermoactinomycetaceae</taxon>
        <taxon>Kroppenstedtia</taxon>
    </lineage>
</organism>
<evidence type="ECO:0000256" key="1">
    <source>
        <dbReference type="ARBA" id="ARBA00004141"/>
    </source>
</evidence>
<name>A0A1N7KUB8_9BACL</name>
<dbReference type="Pfam" id="PF04193">
    <property type="entry name" value="PQ-loop"/>
    <property type="match status" value="1"/>
</dbReference>
<dbReference type="OrthoDB" id="2989163at2"/>
<dbReference type="Proteomes" id="UP000186795">
    <property type="component" value="Unassembled WGS sequence"/>
</dbReference>
<feature type="transmembrane region" description="Helical" evidence="5">
    <location>
        <begin position="6"/>
        <end position="26"/>
    </location>
</feature>
<evidence type="ECO:0000313" key="7">
    <source>
        <dbReference type="Proteomes" id="UP000186795"/>
    </source>
</evidence>
<proteinExistence type="predicted"/>
<evidence type="ECO:0000313" key="6">
    <source>
        <dbReference type="EMBL" id="SIS65030.1"/>
    </source>
</evidence>
<feature type="transmembrane region" description="Helical" evidence="5">
    <location>
        <begin position="63"/>
        <end position="86"/>
    </location>
</feature>
<evidence type="ECO:0000256" key="4">
    <source>
        <dbReference type="ARBA" id="ARBA00023136"/>
    </source>
</evidence>
<keyword evidence="2 5" id="KW-0812">Transmembrane</keyword>
<dbReference type="Gene3D" id="1.20.1280.290">
    <property type="match status" value="1"/>
</dbReference>
<comment type="subcellular location">
    <subcellularLocation>
        <location evidence="1">Membrane</location>
        <topology evidence="1">Multi-pass membrane protein</topology>
    </subcellularLocation>
</comment>
<evidence type="ECO:0000256" key="3">
    <source>
        <dbReference type="ARBA" id="ARBA00022989"/>
    </source>
</evidence>
<dbReference type="RefSeq" id="WP_009709530.1">
    <property type="nucleotide sequence ID" value="NZ_CP048103.1"/>
</dbReference>
<feature type="transmembrane region" description="Helical" evidence="5">
    <location>
        <begin position="38"/>
        <end position="57"/>
    </location>
</feature>
<dbReference type="InterPro" id="IPR006603">
    <property type="entry name" value="PQ-loop_rpt"/>
</dbReference>
<keyword evidence="4 5" id="KW-0472">Membrane</keyword>
<evidence type="ECO:0000256" key="5">
    <source>
        <dbReference type="SAM" id="Phobius"/>
    </source>
</evidence>
<gene>
    <name evidence="6" type="ORF">SAMN05421790_103267</name>
</gene>
<dbReference type="GO" id="GO:0016020">
    <property type="term" value="C:membrane"/>
    <property type="evidence" value="ECO:0007669"/>
    <property type="project" value="UniProtKB-SubCell"/>
</dbReference>
<sequence>MIFGLMQLIGGVILALGWIPQIVQIVRTRSVADLNLKTYLLILLGISLMETYAVHLVGSGVGIAFFVTNTLSLLVVLLTVLLILWYKNRG</sequence>